<evidence type="ECO:0000256" key="5">
    <source>
        <dbReference type="ARBA" id="ARBA00022840"/>
    </source>
</evidence>
<dbReference type="SUPFAM" id="SSF56112">
    <property type="entry name" value="Protein kinase-like (PK-like)"/>
    <property type="match status" value="1"/>
</dbReference>
<evidence type="ECO:0000256" key="1">
    <source>
        <dbReference type="ARBA" id="ARBA00022527"/>
    </source>
</evidence>
<dbReference type="GO" id="GO:0004674">
    <property type="term" value="F:protein serine/threonine kinase activity"/>
    <property type="evidence" value="ECO:0007669"/>
    <property type="project" value="UniProtKB-KW"/>
</dbReference>
<keyword evidence="2" id="KW-0808">Transferase</keyword>
<name>A0A7S3KR46_EUPCR</name>
<evidence type="ECO:0000256" key="4">
    <source>
        <dbReference type="ARBA" id="ARBA00022777"/>
    </source>
</evidence>
<organism evidence="7">
    <name type="scientific">Euplotes crassus</name>
    <dbReference type="NCBI Taxonomy" id="5936"/>
    <lineage>
        <taxon>Eukaryota</taxon>
        <taxon>Sar</taxon>
        <taxon>Alveolata</taxon>
        <taxon>Ciliophora</taxon>
        <taxon>Intramacronucleata</taxon>
        <taxon>Spirotrichea</taxon>
        <taxon>Hypotrichia</taxon>
        <taxon>Euplotida</taxon>
        <taxon>Euplotidae</taxon>
        <taxon>Moneuplotes</taxon>
    </lineage>
</organism>
<keyword evidence="3" id="KW-0547">Nucleotide-binding</keyword>
<evidence type="ECO:0000256" key="3">
    <source>
        <dbReference type="ARBA" id="ARBA00022741"/>
    </source>
</evidence>
<protein>
    <recommendedName>
        <fullName evidence="6">Protein kinase domain-containing protein</fullName>
    </recommendedName>
</protein>
<feature type="domain" description="Protein kinase" evidence="6">
    <location>
        <begin position="1"/>
        <end position="62"/>
    </location>
</feature>
<dbReference type="PANTHER" id="PTHR24345:SF0">
    <property type="entry name" value="CELL CYCLE SERINE_THREONINE-PROTEIN KINASE CDC5_MSD2"/>
    <property type="match status" value="1"/>
</dbReference>
<keyword evidence="4" id="KW-0418">Kinase</keyword>
<dbReference type="PROSITE" id="PS50011">
    <property type="entry name" value="PROTEIN_KINASE_DOM"/>
    <property type="match status" value="1"/>
</dbReference>
<proteinExistence type="predicted"/>
<dbReference type="PANTHER" id="PTHR24345">
    <property type="entry name" value="SERINE/THREONINE-PROTEIN KINASE PLK"/>
    <property type="match status" value="1"/>
</dbReference>
<dbReference type="EMBL" id="HBIK01033462">
    <property type="protein sequence ID" value="CAE0390773.1"/>
    <property type="molecule type" value="Transcribed_RNA"/>
</dbReference>
<keyword evidence="5" id="KW-0067">ATP-binding</keyword>
<reference evidence="7" key="1">
    <citation type="submission" date="2021-01" db="EMBL/GenBank/DDBJ databases">
        <authorList>
            <person name="Corre E."/>
            <person name="Pelletier E."/>
            <person name="Niang G."/>
            <person name="Scheremetjew M."/>
            <person name="Finn R."/>
            <person name="Kale V."/>
            <person name="Holt S."/>
            <person name="Cochrane G."/>
            <person name="Meng A."/>
            <person name="Brown T."/>
            <person name="Cohen L."/>
        </authorList>
    </citation>
    <scope>NUCLEOTIDE SEQUENCE</scope>
    <source>
        <strain evidence="7">CT5</strain>
    </source>
</reference>
<dbReference type="InterPro" id="IPR011009">
    <property type="entry name" value="Kinase-like_dom_sf"/>
</dbReference>
<dbReference type="InterPro" id="IPR000719">
    <property type="entry name" value="Prot_kinase_dom"/>
</dbReference>
<dbReference type="AlphaFoldDB" id="A0A7S3KR46"/>
<dbReference type="GO" id="GO:0005524">
    <property type="term" value="F:ATP binding"/>
    <property type="evidence" value="ECO:0007669"/>
    <property type="project" value="UniProtKB-KW"/>
</dbReference>
<evidence type="ECO:0000313" key="7">
    <source>
        <dbReference type="EMBL" id="CAE0390773.1"/>
    </source>
</evidence>
<keyword evidence="1" id="KW-0723">Serine/threonine-protein kinase</keyword>
<dbReference type="Gene3D" id="1.10.510.10">
    <property type="entry name" value="Transferase(Phosphotransferase) domain 1"/>
    <property type="match status" value="1"/>
</dbReference>
<evidence type="ECO:0000259" key="6">
    <source>
        <dbReference type="PROSITE" id="PS50011"/>
    </source>
</evidence>
<evidence type="ECO:0000256" key="2">
    <source>
        <dbReference type="ARBA" id="ARBA00022679"/>
    </source>
</evidence>
<dbReference type="GO" id="GO:0005634">
    <property type="term" value="C:nucleus"/>
    <property type="evidence" value="ECO:0007669"/>
    <property type="project" value="TreeGrafter"/>
</dbReference>
<accession>A0A7S3KR46</accession>
<sequence>MLYGSVPFKGNGIQEMHPYILAGDYKLGDEASESAKDLLRKILNVDETRRYNINQILAHEWMQNIKPKENIFNGEEMEEIDNEFNISKAKNIYNLYRMNTFNTEMHEMPFTEGNIDSTQNALIKNITTKSVVLAPFNSTLTELGLIEFAKLSDLTIPKKKAIKFKGRVKELDREYEK</sequence>
<gene>
    <name evidence="7" type="ORF">ECRA1380_LOCUS15749</name>
</gene>